<dbReference type="InterPro" id="IPR006047">
    <property type="entry name" value="GH13_cat_dom"/>
</dbReference>
<dbReference type="STRING" id="879212.DespoDRAFT_00879"/>
<dbReference type="GO" id="GO:0004135">
    <property type="term" value="F:amylo-alpha-1,6-glucosidase activity"/>
    <property type="evidence" value="ECO:0007669"/>
    <property type="project" value="InterPro"/>
</dbReference>
<reference evidence="2 3" key="1">
    <citation type="submission" date="2011-09" db="EMBL/GenBank/DDBJ databases">
        <authorList>
            <consortium name="US DOE Joint Genome Institute (JGI-PGF)"/>
            <person name="Lucas S."/>
            <person name="Han J."/>
            <person name="Lapidus A."/>
            <person name="Cheng J.-F."/>
            <person name="Goodwin L."/>
            <person name="Pitluck S."/>
            <person name="Peters L."/>
            <person name="Land M.L."/>
            <person name="Hauser L."/>
            <person name="Orellana R."/>
            <person name="Lovley D."/>
            <person name="Woyke T.J."/>
        </authorList>
    </citation>
    <scope>NUCLEOTIDE SEQUENCE [LARGE SCALE GENOMIC DNA]</scope>
    <source>
        <strain evidence="2 3">2ac9</strain>
    </source>
</reference>
<dbReference type="eggNOG" id="COG0366">
    <property type="taxonomic scope" value="Bacteria"/>
</dbReference>
<evidence type="ECO:0000313" key="3">
    <source>
        <dbReference type="Proteomes" id="UP000005778"/>
    </source>
</evidence>
<dbReference type="SUPFAM" id="SSF48208">
    <property type="entry name" value="Six-hairpin glycosidases"/>
    <property type="match status" value="1"/>
</dbReference>
<dbReference type="SUPFAM" id="SSF51445">
    <property type="entry name" value="(Trans)glycosidases"/>
    <property type="match status" value="1"/>
</dbReference>
<dbReference type="eggNOG" id="COG3408">
    <property type="taxonomic scope" value="Bacteria"/>
</dbReference>
<dbReference type="OrthoDB" id="9761875at2"/>
<evidence type="ECO:0000313" key="2">
    <source>
        <dbReference type="EMBL" id="EIM62858.1"/>
    </source>
</evidence>
<evidence type="ECO:0000259" key="1">
    <source>
        <dbReference type="SMART" id="SM00642"/>
    </source>
</evidence>
<dbReference type="HOGENOM" id="CLU_252301_0_0_7"/>
<dbReference type="InterPro" id="IPR017853">
    <property type="entry name" value="GH"/>
</dbReference>
<keyword evidence="3" id="KW-1185">Reference proteome</keyword>
<feature type="domain" description="Glycosyl hydrolase family 13 catalytic" evidence="1">
    <location>
        <begin position="134"/>
        <end position="467"/>
    </location>
</feature>
<organism evidence="2 3">
    <name type="scientific">Desulfobacter postgatei 2ac9</name>
    <dbReference type="NCBI Taxonomy" id="879212"/>
    <lineage>
        <taxon>Bacteria</taxon>
        <taxon>Pseudomonadati</taxon>
        <taxon>Thermodesulfobacteriota</taxon>
        <taxon>Desulfobacteria</taxon>
        <taxon>Desulfobacterales</taxon>
        <taxon>Desulfobacteraceae</taxon>
        <taxon>Desulfobacter</taxon>
    </lineage>
</organism>
<dbReference type="InterPro" id="IPR032790">
    <property type="entry name" value="GDE_C"/>
</dbReference>
<dbReference type="Proteomes" id="UP000005778">
    <property type="component" value="Chromosome"/>
</dbReference>
<dbReference type="Gene3D" id="3.20.20.80">
    <property type="entry name" value="Glycosidases"/>
    <property type="match status" value="1"/>
</dbReference>
<dbReference type="InterPro" id="IPR012341">
    <property type="entry name" value="6hp_glycosidase-like_sf"/>
</dbReference>
<dbReference type="GO" id="GO:0005980">
    <property type="term" value="P:glycogen catabolic process"/>
    <property type="evidence" value="ECO:0007669"/>
    <property type="project" value="InterPro"/>
</dbReference>
<dbReference type="PANTHER" id="PTHR10569:SF2">
    <property type="entry name" value="GLYCOGEN DEBRANCHING ENZYME"/>
    <property type="match status" value="1"/>
</dbReference>
<protein>
    <submittedName>
        <fullName evidence="2">Glycogen debranching enzyme</fullName>
    </submittedName>
</protein>
<dbReference type="GO" id="GO:0004134">
    <property type="term" value="F:4-alpha-glucanotransferase activity"/>
    <property type="evidence" value="ECO:0007669"/>
    <property type="project" value="InterPro"/>
</dbReference>
<dbReference type="PANTHER" id="PTHR10569">
    <property type="entry name" value="GLYCOGEN DEBRANCHING ENZYME"/>
    <property type="match status" value="1"/>
</dbReference>
<proteinExistence type="predicted"/>
<dbReference type="Gene3D" id="1.50.10.10">
    <property type="match status" value="1"/>
</dbReference>
<dbReference type="Pfam" id="PF12439">
    <property type="entry name" value="GDE_N"/>
    <property type="match status" value="1"/>
</dbReference>
<dbReference type="InterPro" id="IPR010401">
    <property type="entry name" value="AGL/Gdb1"/>
</dbReference>
<dbReference type="SMART" id="SM00642">
    <property type="entry name" value="Aamy"/>
    <property type="match status" value="1"/>
</dbReference>
<dbReference type="EMBL" id="CM001488">
    <property type="protein sequence ID" value="EIM62858.1"/>
    <property type="molecule type" value="Genomic_DNA"/>
</dbReference>
<sequence length="1447" mass="163181">MVTENQEILLLTQNPAPGAARILFCGDVAIFELCISPDRPGRAFIRTNLGNANAIRREIIRRVEKNEIKLGEAWHDLPMKADGDGTFSIRLPLTQTGSFQAKCFFIPRGSDTPVWPEGENTKICVEPAGSCCANIIYNAFVRQFGPTKDAKFEAPNLDAVIKKLDDQGFTVIPKSGKFRDLKEQLNFIFSRMGCRGLHLLPIHPTPTTYARMGRFGSPYAALDFSDVDPAQAQFDPAATPLEQFIELVDAVHDHDGYVILDIAINHTGWAASLHESHPEWLDREDDGKIRMPGAWGVVWADLTKLDYRHTDLWQYMADIFQLWCRRGVDGFRCDAGYMIPERAWEYIIAKVRRHYPDTIFFLEGLGGPPDATLYLLQRANFNWAYSELFQEYSLEQISRYLPHAVNISETCGHLIHFAETHDNERLAKVSHTYAKMRTGLCALFSICGGFGFTNGVEWFAKEKINVHNSPGLNWGNPVNQVDYITRLHLILREHPAFFSGTQLNLIHEKESQALALLRFNPHYNSRMLVLINLDCDGQGMAVWPVGAEGGAAFPWTDLISGNTVQAESREGKYRIPLKPGAVLALSPEKGDLNLLESQPAGKLSMPGRVLMQKRRALALEVFTAVNGHMDLADLDVDRAAMDLARNPETFIRALYPDKRQSRVILFDVHRDINRRVMVPPGFFLLVRSKKHFRVQLEEAGSDKQCLGFCESLPVEGNSAYQAIFMPMEIKESHRDCLLKLRISGPEGTKIITGNIRYLPPFNTLNLRLLFTRREIAQDPSIKQLSTTCLGAMMRAGANFSHLESRYDGLLGANLNPLMPENRWMLLSRFKIWGVFQGHSRELGLDYLETFWASHDQGGKWRFRIPSAEGRHYVIDLFLEMDRKTNTVTLTLYRENPPTDNPLRLNPQREVTLIIRPDIEDRSFHDTVKAFTGPEQQWPLRISAFENGFFFHSQTRQILRLSSSRGAFFLKPEWQYMVHRNVEATRGLDANSDLFSPGYFSINVKGGDTVSLKACVIDKESMPELPDIKSDGKEISLPGPFHSTVPFSQAIKASLDAFIVDRGEEKSVVAGYPWFLDWGRDSLIFCRALIELGRTRDAFDILTLFGKFEKDGTLPNMICCDDARNIETSDAPLWFFACCRQLTQALSKEVVLTQNIGQRTMIQILKDMASSMINGTPTGVKADPESMLLYSPAHFTWMDTNFPAGTPRQGYPIEIQALWCHALEFLSQVDDLDTQAQWQKHADTVKRAIMNLFWRENDGFFSDCLHCNGPVDAGHAIPDDALRPNQLLLITLGVIDAPNIMARVVETCRELLVPGAIRSLADRPLTVPLFIERNGRHLVNPHTPYAGYYQGDEDTQRKPAYHNGTAWTWQFPIFCEAWATAFGPSGIPTALAWLGSSLPLMRTGAAGFVPEILDGNFPHTPRGCDAQAWGCSEIARVAHKLNRIKNKT</sequence>
<name>I5B045_9BACT</name>
<gene>
    <name evidence="2" type="ORF">DespoDRAFT_00879</name>
</gene>
<dbReference type="InterPro" id="IPR024742">
    <property type="entry name" value="Glycogen_debranch_N"/>
</dbReference>
<dbReference type="Pfam" id="PF06202">
    <property type="entry name" value="GDE_C"/>
    <property type="match status" value="1"/>
</dbReference>
<accession>I5B045</accession>
<reference evidence="2 3" key="2">
    <citation type="submission" date="2012-02" db="EMBL/GenBank/DDBJ databases">
        <title>Improved High-Quality Draft sequence of Desulfobacter postgatei 2ac9.</title>
        <authorList>
            <consortium name="US DOE Joint Genome Institute"/>
            <person name="Lucas S."/>
            <person name="Han J."/>
            <person name="Lapidus A."/>
            <person name="Cheng J.-F."/>
            <person name="Goodwin L."/>
            <person name="Pitluck S."/>
            <person name="Peters L."/>
            <person name="Ovchinnikova G."/>
            <person name="Held B."/>
            <person name="Detter J.C."/>
            <person name="Han C."/>
            <person name="Tapia R."/>
            <person name="Land M."/>
            <person name="Hauser L."/>
            <person name="Kyrpides N."/>
            <person name="Ivanova N."/>
            <person name="Pagani I."/>
            <person name="Orellana R."/>
            <person name="Lovley D."/>
            <person name="Woyke T."/>
        </authorList>
    </citation>
    <scope>NUCLEOTIDE SEQUENCE [LARGE SCALE GENOMIC DNA]</scope>
    <source>
        <strain evidence="2 3">2ac9</strain>
    </source>
</reference>
<dbReference type="InterPro" id="IPR008928">
    <property type="entry name" value="6-hairpin_glycosidase_sf"/>
</dbReference>